<evidence type="ECO:0000256" key="4">
    <source>
        <dbReference type="ARBA" id="ARBA00022664"/>
    </source>
</evidence>
<evidence type="ECO:0000256" key="3">
    <source>
        <dbReference type="ARBA" id="ARBA00014158"/>
    </source>
</evidence>
<dbReference type="GO" id="GO:0000974">
    <property type="term" value="C:Prp19 complex"/>
    <property type="evidence" value="ECO:0007669"/>
    <property type="project" value="TreeGrafter"/>
</dbReference>
<keyword evidence="8" id="KW-1185">Reference proteome</keyword>
<sequence length="228" mass="25377">MPIHLTSAISQLDPTFTADSLPYHDGLITKEEKEAASKLIDEGLKRFPKSKDYLTAAGFVEDYEKLMTPAMKEILVMADRNLPLDAIDDSRFIIPDVEAIDKDPAEALKALELVEAQIMYTDERRNLMSLIQKHGSADYRIVSAALKTSGDAMARLSTEAKRATFDVHHERRSEQKSFGERIAELEAAFDEGYQKVNNLRDVVAASRADLERQTAEVENTDPASTSSA</sequence>
<dbReference type="Proteomes" id="UP000492821">
    <property type="component" value="Unassembled WGS sequence"/>
</dbReference>
<dbReference type="GO" id="GO:0071011">
    <property type="term" value="C:precatalytic spliceosome"/>
    <property type="evidence" value="ECO:0007669"/>
    <property type="project" value="TreeGrafter"/>
</dbReference>
<reference evidence="9" key="2">
    <citation type="submission" date="2020-10" db="UniProtKB">
        <authorList>
            <consortium name="WormBaseParasite"/>
        </authorList>
    </citation>
    <scope>IDENTIFICATION</scope>
</reference>
<dbReference type="GO" id="GO:0008380">
    <property type="term" value="P:RNA splicing"/>
    <property type="evidence" value="ECO:0007669"/>
    <property type="project" value="UniProtKB-KW"/>
</dbReference>
<dbReference type="PANTHER" id="PTHR13296">
    <property type="entry name" value="BCAS2 PROTEIN"/>
    <property type="match status" value="1"/>
</dbReference>
<dbReference type="WBParaSite" id="Pan_g2701.t1">
    <property type="protein sequence ID" value="Pan_g2701.t1"/>
    <property type="gene ID" value="Pan_g2701"/>
</dbReference>
<organism evidence="8 9">
    <name type="scientific">Panagrellus redivivus</name>
    <name type="common">Microworm</name>
    <dbReference type="NCBI Taxonomy" id="6233"/>
    <lineage>
        <taxon>Eukaryota</taxon>
        <taxon>Metazoa</taxon>
        <taxon>Ecdysozoa</taxon>
        <taxon>Nematoda</taxon>
        <taxon>Chromadorea</taxon>
        <taxon>Rhabditida</taxon>
        <taxon>Tylenchina</taxon>
        <taxon>Panagrolaimomorpha</taxon>
        <taxon>Panagrolaimoidea</taxon>
        <taxon>Panagrolaimidae</taxon>
        <taxon>Panagrellus</taxon>
    </lineage>
</organism>
<dbReference type="GO" id="GO:0071013">
    <property type="term" value="C:catalytic step 2 spliceosome"/>
    <property type="evidence" value="ECO:0007669"/>
    <property type="project" value="TreeGrafter"/>
</dbReference>
<comment type="subcellular location">
    <subcellularLocation>
        <location evidence="1">Nucleus</location>
    </subcellularLocation>
</comment>
<keyword evidence="6" id="KW-0508">mRNA splicing</keyword>
<evidence type="ECO:0000256" key="6">
    <source>
        <dbReference type="ARBA" id="ARBA00023187"/>
    </source>
</evidence>
<evidence type="ECO:0000256" key="2">
    <source>
        <dbReference type="ARBA" id="ARBA00010788"/>
    </source>
</evidence>
<keyword evidence="7" id="KW-0539">Nucleus</keyword>
<keyword evidence="5" id="KW-0747">Spliceosome</keyword>
<dbReference type="GO" id="GO:0006397">
    <property type="term" value="P:mRNA processing"/>
    <property type="evidence" value="ECO:0007669"/>
    <property type="project" value="UniProtKB-KW"/>
</dbReference>
<reference evidence="8" key="1">
    <citation type="journal article" date="2013" name="Genetics">
        <title>The draft genome and transcriptome of Panagrellus redivivus are shaped by the harsh demands of a free-living lifestyle.</title>
        <authorList>
            <person name="Srinivasan J."/>
            <person name="Dillman A.R."/>
            <person name="Macchietto M.G."/>
            <person name="Heikkinen L."/>
            <person name="Lakso M."/>
            <person name="Fracchia K.M."/>
            <person name="Antoshechkin I."/>
            <person name="Mortazavi A."/>
            <person name="Wong G."/>
            <person name="Sternberg P.W."/>
        </authorList>
    </citation>
    <scope>NUCLEOTIDE SEQUENCE [LARGE SCALE GENOMIC DNA]</scope>
    <source>
        <strain evidence="8">MT8872</strain>
    </source>
</reference>
<evidence type="ECO:0000313" key="8">
    <source>
        <dbReference type="Proteomes" id="UP000492821"/>
    </source>
</evidence>
<dbReference type="Pfam" id="PF05700">
    <property type="entry name" value="BCAS2"/>
    <property type="match status" value="1"/>
</dbReference>
<evidence type="ECO:0000313" key="9">
    <source>
        <dbReference type="WBParaSite" id="Pan_g2701.t1"/>
    </source>
</evidence>
<proteinExistence type="inferred from homology"/>
<protein>
    <recommendedName>
        <fullName evidence="3">Pre-mRNA-splicing factor SPF27</fullName>
    </recommendedName>
</protein>
<comment type="similarity">
    <text evidence="2">Belongs to the SPF27 family.</text>
</comment>
<name>A0A7E4VT14_PANRE</name>
<keyword evidence="4" id="KW-0507">mRNA processing</keyword>
<dbReference type="AlphaFoldDB" id="A0A7E4VT14"/>
<evidence type="ECO:0000256" key="7">
    <source>
        <dbReference type="ARBA" id="ARBA00023242"/>
    </source>
</evidence>
<evidence type="ECO:0000256" key="1">
    <source>
        <dbReference type="ARBA" id="ARBA00004123"/>
    </source>
</evidence>
<evidence type="ECO:0000256" key="5">
    <source>
        <dbReference type="ARBA" id="ARBA00022728"/>
    </source>
</evidence>
<accession>A0A7E4VT14</accession>
<dbReference type="InterPro" id="IPR008409">
    <property type="entry name" value="SPF27"/>
</dbReference>
<dbReference type="PANTHER" id="PTHR13296:SF0">
    <property type="entry name" value="PRE-MRNA-SPLICING FACTOR SPF27"/>
    <property type="match status" value="1"/>
</dbReference>